<dbReference type="OrthoDB" id="7699898at2759"/>
<feature type="domain" description="DRBM" evidence="3">
    <location>
        <begin position="94"/>
        <end position="161"/>
    </location>
</feature>
<dbReference type="GO" id="GO:0005737">
    <property type="term" value="C:cytoplasm"/>
    <property type="evidence" value="ECO:0007669"/>
    <property type="project" value="TreeGrafter"/>
</dbReference>
<evidence type="ECO:0000256" key="1">
    <source>
        <dbReference type="ARBA" id="ARBA00022884"/>
    </source>
</evidence>
<accession>A0A232EUZ5</accession>
<dbReference type="Gene3D" id="3.30.160.20">
    <property type="match status" value="2"/>
</dbReference>
<name>A0A232EUZ5_9HYME</name>
<dbReference type="GO" id="GO:0016442">
    <property type="term" value="C:RISC complex"/>
    <property type="evidence" value="ECO:0007669"/>
    <property type="project" value="TreeGrafter"/>
</dbReference>
<evidence type="ECO:0000259" key="3">
    <source>
        <dbReference type="PROSITE" id="PS50137"/>
    </source>
</evidence>
<comment type="caution">
    <text evidence="4">The sequence shown here is derived from an EMBL/GenBank/DDBJ whole genome shotgun (WGS) entry which is preliminary data.</text>
</comment>
<proteinExistence type="predicted"/>
<dbReference type="GO" id="GO:0070920">
    <property type="term" value="P:regulation of regulatory ncRNA processing"/>
    <property type="evidence" value="ECO:0007669"/>
    <property type="project" value="TreeGrafter"/>
</dbReference>
<dbReference type="PROSITE" id="PS50137">
    <property type="entry name" value="DS_RBD"/>
    <property type="match status" value="2"/>
</dbReference>
<keyword evidence="5" id="KW-1185">Reference proteome</keyword>
<sequence>IVNETHAVASLCVKFTEQSVLRALFVVVSRNCNRNYLRCSLLACFAFSCNAGEEGAYMTYIYNSFSTFEICTYAARIFGYRLQLNTVTMAVEKNPVTILQEMEAKIGSVPIYELCPSELLTVPPIFTFKVSCDGLTAYGSGKSKKGAKQNAAKNMIEKMGQLNIVMNPAAAASARDNSIQELMKLCNKLQLEEPIYKELERTGPPHAPVYSTLCTVSKFQQNGTARTKRQSKQIAASKMIDQLKDTFSLTSSPPDNGNKRIKTGVMDDNADTIDFSQVNAIDQASKLKINYQLKMESKRKELFKNLSSSSVTFTILLSNLQEMSDLIQECQLNCSSQKITKLKQMFQNVMDTAKIDFHHMLLQTADPATFMLIIQLNIVPDVIEMSIGKTREEAEWRTISKIVGSLKELLN</sequence>
<dbReference type="GO" id="GO:0035197">
    <property type="term" value="F:siRNA binding"/>
    <property type="evidence" value="ECO:0007669"/>
    <property type="project" value="TreeGrafter"/>
</dbReference>
<feature type="non-terminal residue" evidence="4">
    <location>
        <position position="1"/>
    </location>
</feature>
<dbReference type="GO" id="GO:0070578">
    <property type="term" value="C:RISC-loading complex"/>
    <property type="evidence" value="ECO:0007669"/>
    <property type="project" value="TreeGrafter"/>
</dbReference>
<dbReference type="PANTHER" id="PTHR46205">
    <property type="entry name" value="LOQUACIOUS, ISOFORM B"/>
    <property type="match status" value="1"/>
</dbReference>
<dbReference type="GO" id="GO:0005634">
    <property type="term" value="C:nucleus"/>
    <property type="evidence" value="ECO:0007669"/>
    <property type="project" value="TreeGrafter"/>
</dbReference>
<evidence type="ECO:0000256" key="2">
    <source>
        <dbReference type="PROSITE-ProRule" id="PRU00266"/>
    </source>
</evidence>
<reference evidence="4 5" key="1">
    <citation type="journal article" date="2017" name="Curr. Biol.">
        <title>The Evolution of Venom by Co-option of Single-Copy Genes.</title>
        <authorList>
            <person name="Martinson E.O."/>
            <person name="Mrinalini"/>
            <person name="Kelkar Y.D."/>
            <person name="Chang C.H."/>
            <person name="Werren J.H."/>
        </authorList>
    </citation>
    <scope>NUCLEOTIDE SEQUENCE [LARGE SCALE GENOMIC DNA]</scope>
    <source>
        <strain evidence="4 5">Alberta</strain>
        <tissue evidence="4">Whole body</tissue>
    </source>
</reference>
<dbReference type="Pfam" id="PF00035">
    <property type="entry name" value="dsrm"/>
    <property type="match status" value="2"/>
</dbReference>
<dbReference type="SMART" id="SM00358">
    <property type="entry name" value="DSRM"/>
    <property type="match status" value="2"/>
</dbReference>
<dbReference type="InterPro" id="IPR014720">
    <property type="entry name" value="dsRBD_dom"/>
</dbReference>
<gene>
    <name evidence="4" type="ORF">TSAR_001869</name>
</gene>
<keyword evidence="1 2" id="KW-0694">RNA-binding</keyword>
<dbReference type="SUPFAM" id="SSF54768">
    <property type="entry name" value="dsRNA-binding domain-like"/>
    <property type="match status" value="2"/>
</dbReference>
<dbReference type="AlphaFoldDB" id="A0A232EUZ5"/>
<organism evidence="4 5">
    <name type="scientific">Trichomalopsis sarcophagae</name>
    <dbReference type="NCBI Taxonomy" id="543379"/>
    <lineage>
        <taxon>Eukaryota</taxon>
        <taxon>Metazoa</taxon>
        <taxon>Ecdysozoa</taxon>
        <taxon>Arthropoda</taxon>
        <taxon>Hexapoda</taxon>
        <taxon>Insecta</taxon>
        <taxon>Pterygota</taxon>
        <taxon>Neoptera</taxon>
        <taxon>Endopterygota</taxon>
        <taxon>Hymenoptera</taxon>
        <taxon>Apocrita</taxon>
        <taxon>Proctotrupomorpha</taxon>
        <taxon>Chalcidoidea</taxon>
        <taxon>Pteromalidae</taxon>
        <taxon>Pteromalinae</taxon>
        <taxon>Trichomalopsis</taxon>
    </lineage>
</organism>
<protein>
    <recommendedName>
        <fullName evidence="3">DRBM domain-containing protein</fullName>
    </recommendedName>
</protein>
<dbReference type="InterPro" id="IPR051247">
    <property type="entry name" value="RLC_Component"/>
</dbReference>
<feature type="domain" description="DRBM" evidence="3">
    <location>
        <begin position="177"/>
        <end position="245"/>
    </location>
</feature>
<dbReference type="GO" id="GO:0030422">
    <property type="term" value="P:siRNA processing"/>
    <property type="evidence" value="ECO:0007669"/>
    <property type="project" value="TreeGrafter"/>
</dbReference>
<dbReference type="GO" id="GO:0003725">
    <property type="term" value="F:double-stranded RNA binding"/>
    <property type="evidence" value="ECO:0007669"/>
    <property type="project" value="TreeGrafter"/>
</dbReference>
<dbReference type="PANTHER" id="PTHR46205:SF3">
    <property type="entry name" value="LOQUACIOUS, ISOFORM B"/>
    <property type="match status" value="1"/>
</dbReference>
<dbReference type="Proteomes" id="UP000215335">
    <property type="component" value="Unassembled WGS sequence"/>
</dbReference>
<evidence type="ECO:0000313" key="4">
    <source>
        <dbReference type="EMBL" id="OXU22180.1"/>
    </source>
</evidence>
<dbReference type="STRING" id="543379.A0A232EUZ5"/>
<dbReference type="EMBL" id="NNAY01002066">
    <property type="protein sequence ID" value="OXU22180.1"/>
    <property type="molecule type" value="Genomic_DNA"/>
</dbReference>
<evidence type="ECO:0000313" key="5">
    <source>
        <dbReference type="Proteomes" id="UP000215335"/>
    </source>
</evidence>